<evidence type="ECO:0000313" key="4">
    <source>
        <dbReference type="Proteomes" id="UP000006039"/>
    </source>
</evidence>
<sequence>MRGRQGKVMGAGHQKEKGKDGETKGRREKRNTIRNHNGWSAPSVRIQGSRPTRRDPGHRP</sequence>
<protein>
    <submittedName>
        <fullName evidence="2 3">Uncharacterized protein</fullName>
    </submittedName>
</protein>
<dbReference type="RefSeq" id="XP_009219142.1">
    <property type="nucleotide sequence ID" value="XM_009220878.1"/>
</dbReference>
<reference evidence="3" key="4">
    <citation type="journal article" date="2015" name="G3 (Bethesda)">
        <title>Genome sequences of three phytopathogenic species of the Magnaporthaceae family of fungi.</title>
        <authorList>
            <person name="Okagaki L.H."/>
            <person name="Nunes C.C."/>
            <person name="Sailsbery J."/>
            <person name="Clay B."/>
            <person name="Brown D."/>
            <person name="John T."/>
            <person name="Oh Y."/>
            <person name="Young N."/>
            <person name="Fitzgerald M."/>
            <person name="Haas B.J."/>
            <person name="Zeng Q."/>
            <person name="Young S."/>
            <person name="Adiconis X."/>
            <person name="Fan L."/>
            <person name="Levin J.Z."/>
            <person name="Mitchell T.K."/>
            <person name="Okubara P.A."/>
            <person name="Farman M.L."/>
            <person name="Kohn L.M."/>
            <person name="Birren B."/>
            <person name="Ma L.-J."/>
            <person name="Dean R.A."/>
        </authorList>
    </citation>
    <scope>NUCLEOTIDE SEQUENCE</scope>
    <source>
        <strain evidence="3">R3-111a-1</strain>
    </source>
</reference>
<dbReference type="EnsemblFungi" id="EJT77997">
    <property type="protein sequence ID" value="EJT77997"/>
    <property type="gene ID" value="GGTG_03100"/>
</dbReference>
<dbReference type="EMBL" id="GL385396">
    <property type="protein sequence ID" value="EJT77997.1"/>
    <property type="molecule type" value="Genomic_DNA"/>
</dbReference>
<feature type="region of interest" description="Disordered" evidence="1">
    <location>
        <begin position="1"/>
        <end position="60"/>
    </location>
</feature>
<evidence type="ECO:0000256" key="1">
    <source>
        <dbReference type="SAM" id="MobiDB-lite"/>
    </source>
</evidence>
<reference evidence="2" key="2">
    <citation type="submission" date="2010-07" db="EMBL/GenBank/DDBJ databases">
        <authorList>
            <consortium name="The Broad Institute Genome Sequencing Platform"/>
            <consortium name="Broad Institute Genome Sequencing Center for Infectious Disease"/>
            <person name="Ma L.-J."/>
            <person name="Dead R."/>
            <person name="Young S."/>
            <person name="Zeng Q."/>
            <person name="Koehrsen M."/>
            <person name="Alvarado L."/>
            <person name="Berlin A."/>
            <person name="Chapman S.B."/>
            <person name="Chen Z."/>
            <person name="Freedman E."/>
            <person name="Gellesch M."/>
            <person name="Goldberg J."/>
            <person name="Griggs A."/>
            <person name="Gujja S."/>
            <person name="Heilman E.R."/>
            <person name="Heiman D."/>
            <person name="Hepburn T."/>
            <person name="Howarth C."/>
            <person name="Jen D."/>
            <person name="Larson L."/>
            <person name="Mehta T."/>
            <person name="Neiman D."/>
            <person name="Pearson M."/>
            <person name="Roberts A."/>
            <person name="Saif S."/>
            <person name="Shea T."/>
            <person name="Shenoy N."/>
            <person name="Sisk P."/>
            <person name="Stolte C."/>
            <person name="Sykes S."/>
            <person name="Walk T."/>
            <person name="White J."/>
            <person name="Yandava C."/>
            <person name="Haas B."/>
            <person name="Nusbaum C."/>
            <person name="Birren B."/>
        </authorList>
    </citation>
    <scope>NUCLEOTIDE SEQUENCE</scope>
    <source>
        <strain evidence="2">R3-111a-1</strain>
    </source>
</reference>
<keyword evidence="4" id="KW-1185">Reference proteome</keyword>
<evidence type="ECO:0000313" key="3">
    <source>
        <dbReference type="EnsemblFungi" id="EJT77997"/>
    </source>
</evidence>
<organism evidence="2">
    <name type="scientific">Gaeumannomyces tritici (strain R3-111a-1)</name>
    <name type="common">Wheat and barley take-all root rot fungus</name>
    <name type="synonym">Gaeumannomyces graminis var. tritici</name>
    <dbReference type="NCBI Taxonomy" id="644352"/>
    <lineage>
        <taxon>Eukaryota</taxon>
        <taxon>Fungi</taxon>
        <taxon>Dikarya</taxon>
        <taxon>Ascomycota</taxon>
        <taxon>Pezizomycotina</taxon>
        <taxon>Sordariomycetes</taxon>
        <taxon>Sordariomycetidae</taxon>
        <taxon>Magnaporthales</taxon>
        <taxon>Magnaporthaceae</taxon>
        <taxon>Gaeumannomyces</taxon>
    </lineage>
</organism>
<gene>
    <name evidence="3" type="primary">20343558</name>
    <name evidence="2" type="ORF">GGTG_03100</name>
</gene>
<reference evidence="4" key="1">
    <citation type="submission" date="2010-07" db="EMBL/GenBank/DDBJ databases">
        <title>The genome sequence of Gaeumannomyces graminis var. tritici strain R3-111a-1.</title>
        <authorList>
            <consortium name="The Broad Institute Genome Sequencing Platform"/>
            <person name="Ma L.-J."/>
            <person name="Dead R."/>
            <person name="Young S."/>
            <person name="Zeng Q."/>
            <person name="Koehrsen M."/>
            <person name="Alvarado L."/>
            <person name="Berlin A."/>
            <person name="Chapman S.B."/>
            <person name="Chen Z."/>
            <person name="Freedman E."/>
            <person name="Gellesch M."/>
            <person name="Goldberg J."/>
            <person name="Griggs A."/>
            <person name="Gujja S."/>
            <person name="Heilman E.R."/>
            <person name="Heiman D."/>
            <person name="Hepburn T."/>
            <person name="Howarth C."/>
            <person name="Jen D."/>
            <person name="Larson L."/>
            <person name="Mehta T."/>
            <person name="Neiman D."/>
            <person name="Pearson M."/>
            <person name="Roberts A."/>
            <person name="Saif S."/>
            <person name="Shea T."/>
            <person name="Shenoy N."/>
            <person name="Sisk P."/>
            <person name="Stolte C."/>
            <person name="Sykes S."/>
            <person name="Walk T."/>
            <person name="White J."/>
            <person name="Yandava C."/>
            <person name="Haas B."/>
            <person name="Nusbaum C."/>
            <person name="Birren B."/>
        </authorList>
    </citation>
    <scope>NUCLEOTIDE SEQUENCE [LARGE SCALE GENOMIC DNA]</scope>
    <source>
        <strain evidence="4">R3-111a-1</strain>
    </source>
</reference>
<evidence type="ECO:0000313" key="2">
    <source>
        <dbReference type="EMBL" id="EJT77997.1"/>
    </source>
</evidence>
<name>J3NP94_GAET3</name>
<dbReference type="VEuPathDB" id="FungiDB:GGTG_03100"/>
<dbReference type="GeneID" id="20343558"/>
<feature type="compositionally biased region" description="Basic and acidic residues" evidence="1">
    <location>
        <begin position="13"/>
        <end position="25"/>
    </location>
</feature>
<dbReference type="HOGENOM" id="CLU_2941874_0_0_1"/>
<reference evidence="3" key="5">
    <citation type="submission" date="2018-04" db="UniProtKB">
        <authorList>
            <consortium name="EnsemblFungi"/>
        </authorList>
    </citation>
    <scope>IDENTIFICATION</scope>
    <source>
        <strain evidence="3">R3-111a-1</strain>
    </source>
</reference>
<accession>J3NP94</accession>
<dbReference type="Proteomes" id="UP000006039">
    <property type="component" value="Unassembled WGS sequence"/>
</dbReference>
<proteinExistence type="predicted"/>
<reference evidence="2" key="3">
    <citation type="submission" date="2010-09" db="EMBL/GenBank/DDBJ databases">
        <title>Annotation of Gaeumannomyces graminis var. tritici R3-111a-1.</title>
        <authorList>
            <consortium name="The Broad Institute Genome Sequencing Platform"/>
            <person name="Ma L.-J."/>
            <person name="Dead R."/>
            <person name="Young S.K."/>
            <person name="Zeng Q."/>
            <person name="Gargeya S."/>
            <person name="Fitzgerald M."/>
            <person name="Haas B."/>
            <person name="Abouelleil A."/>
            <person name="Alvarado L."/>
            <person name="Arachchi H.M."/>
            <person name="Berlin A."/>
            <person name="Brown A."/>
            <person name="Chapman S.B."/>
            <person name="Chen Z."/>
            <person name="Dunbar C."/>
            <person name="Freedman E."/>
            <person name="Gearin G."/>
            <person name="Gellesch M."/>
            <person name="Goldberg J."/>
            <person name="Griggs A."/>
            <person name="Gujja S."/>
            <person name="Heiman D."/>
            <person name="Howarth C."/>
            <person name="Larson L."/>
            <person name="Lui A."/>
            <person name="MacDonald P.J.P."/>
            <person name="Mehta T."/>
            <person name="Montmayeur A."/>
            <person name="Murphy C."/>
            <person name="Neiman D."/>
            <person name="Pearson M."/>
            <person name="Priest M."/>
            <person name="Roberts A."/>
            <person name="Saif S."/>
            <person name="Shea T."/>
            <person name="Shenoy N."/>
            <person name="Sisk P."/>
            <person name="Stolte C."/>
            <person name="Sykes S."/>
            <person name="Yandava C."/>
            <person name="Wortman J."/>
            <person name="Nusbaum C."/>
            <person name="Birren B."/>
        </authorList>
    </citation>
    <scope>NUCLEOTIDE SEQUENCE</scope>
    <source>
        <strain evidence="2">R3-111a-1</strain>
    </source>
</reference>
<dbReference type="AlphaFoldDB" id="J3NP94"/>